<protein>
    <submittedName>
        <fullName evidence="3">Sensor</fullName>
    </submittedName>
</protein>
<dbReference type="PANTHER" id="PTHR30273">
    <property type="entry name" value="PERIPLASMIC SIGNAL SENSOR AND SIGMA FACTOR ACTIVATOR FECR-RELATED"/>
    <property type="match status" value="1"/>
</dbReference>
<feature type="compositionally biased region" description="Basic and acidic residues" evidence="1">
    <location>
        <begin position="1"/>
        <end position="14"/>
    </location>
</feature>
<organism evidence="3 4">
    <name type="scientific">Oxalicibacterium flavum</name>
    <dbReference type="NCBI Taxonomy" id="179467"/>
    <lineage>
        <taxon>Bacteria</taxon>
        <taxon>Pseudomonadati</taxon>
        <taxon>Pseudomonadota</taxon>
        <taxon>Betaproteobacteria</taxon>
        <taxon>Burkholderiales</taxon>
        <taxon>Oxalobacteraceae</taxon>
        <taxon>Oxalicibacterium</taxon>
    </lineage>
</organism>
<dbReference type="PANTHER" id="PTHR30273:SF2">
    <property type="entry name" value="PROTEIN FECR"/>
    <property type="match status" value="1"/>
</dbReference>
<evidence type="ECO:0000313" key="4">
    <source>
        <dbReference type="Proteomes" id="UP000620266"/>
    </source>
</evidence>
<dbReference type="RefSeq" id="WP_188396203.1">
    <property type="nucleotide sequence ID" value="NZ_BMCG01000004.1"/>
</dbReference>
<dbReference type="Pfam" id="PF04773">
    <property type="entry name" value="FecR"/>
    <property type="match status" value="1"/>
</dbReference>
<evidence type="ECO:0000256" key="1">
    <source>
        <dbReference type="SAM" id="MobiDB-lite"/>
    </source>
</evidence>
<feature type="region of interest" description="Disordered" evidence="1">
    <location>
        <begin position="1"/>
        <end position="31"/>
    </location>
</feature>
<dbReference type="AlphaFoldDB" id="A0A8J2XYC0"/>
<dbReference type="InterPro" id="IPR012373">
    <property type="entry name" value="Ferrdict_sens_TM"/>
</dbReference>
<name>A0A8J2XYC0_9BURK</name>
<dbReference type="Gene3D" id="2.60.120.1440">
    <property type="match status" value="1"/>
</dbReference>
<dbReference type="GO" id="GO:0016989">
    <property type="term" value="F:sigma factor antagonist activity"/>
    <property type="evidence" value="ECO:0007669"/>
    <property type="project" value="TreeGrafter"/>
</dbReference>
<dbReference type="InterPro" id="IPR006860">
    <property type="entry name" value="FecR"/>
</dbReference>
<reference evidence="3" key="1">
    <citation type="journal article" date="2014" name="Int. J. Syst. Evol. Microbiol.">
        <title>Complete genome sequence of Corynebacterium casei LMG S-19264T (=DSM 44701T), isolated from a smear-ripened cheese.</title>
        <authorList>
            <consortium name="US DOE Joint Genome Institute (JGI-PGF)"/>
            <person name="Walter F."/>
            <person name="Albersmeier A."/>
            <person name="Kalinowski J."/>
            <person name="Ruckert C."/>
        </authorList>
    </citation>
    <scope>NUCLEOTIDE SEQUENCE</scope>
    <source>
        <strain evidence="3">CCM 7086</strain>
    </source>
</reference>
<dbReference type="PIRSF" id="PIRSF018266">
    <property type="entry name" value="FecR"/>
    <property type="match status" value="1"/>
</dbReference>
<dbReference type="Proteomes" id="UP000620266">
    <property type="component" value="Unassembled WGS sequence"/>
</dbReference>
<reference evidence="3" key="2">
    <citation type="submission" date="2020-09" db="EMBL/GenBank/DDBJ databases">
        <authorList>
            <person name="Sun Q."/>
            <person name="Sedlacek I."/>
        </authorList>
    </citation>
    <scope>NUCLEOTIDE SEQUENCE</scope>
    <source>
        <strain evidence="3">CCM 7086</strain>
    </source>
</reference>
<feature type="domain" description="FecR protein" evidence="2">
    <location>
        <begin position="87"/>
        <end position="176"/>
    </location>
</feature>
<dbReference type="Gene3D" id="3.55.50.30">
    <property type="match status" value="1"/>
</dbReference>
<evidence type="ECO:0000259" key="2">
    <source>
        <dbReference type="Pfam" id="PF04773"/>
    </source>
</evidence>
<sequence>MKISTAHEPEDRQPETAAGHATRKQRDAEKVGAALDTHRDALKTMFPVPSSRAPRRKRTAAAGTALAALLAAGLWGIDPAYRSEHFVTQIGERSTVELADGSRLVLDTATELTVQWHLRSRRVVLADGRAHFDVAAAIWRPFTVDAGQTQVRVVGTRFDVWRRPDGTSVSVYEGKVAVWRKDRKNAQIVLLPGQQAEVSDVDEAQALSRADIAGDTQGAWKDGRLVFLDTPLTEALAVIQRYHRAPIRLADAQTGRLTVSGVFDSRNTDQLLRLLPGILPLQVERKADGSTELGAR</sequence>
<proteinExistence type="predicted"/>
<accession>A0A8J2XYC0</accession>
<dbReference type="EMBL" id="BMCG01000004">
    <property type="protein sequence ID" value="GGC11537.1"/>
    <property type="molecule type" value="Genomic_DNA"/>
</dbReference>
<evidence type="ECO:0000313" key="3">
    <source>
        <dbReference type="EMBL" id="GGC11537.1"/>
    </source>
</evidence>
<keyword evidence="4" id="KW-1185">Reference proteome</keyword>
<gene>
    <name evidence="3" type="ORF">GCM10007205_20860</name>
</gene>
<comment type="caution">
    <text evidence="3">The sequence shown here is derived from an EMBL/GenBank/DDBJ whole genome shotgun (WGS) entry which is preliminary data.</text>
</comment>